<reference evidence="6 7" key="1">
    <citation type="submission" date="2020-11" db="EMBL/GenBank/DDBJ databases">
        <title>Kefir isolates.</title>
        <authorList>
            <person name="Marcisauskas S."/>
            <person name="Kim Y."/>
            <person name="Blasche S."/>
        </authorList>
    </citation>
    <scope>NUCLEOTIDE SEQUENCE [LARGE SCALE GENOMIC DNA]</scope>
    <source>
        <strain evidence="6 7">KR</strain>
    </source>
</reference>
<dbReference type="InterPro" id="IPR034751">
    <property type="entry name" value="Yippee"/>
</dbReference>
<dbReference type="AlphaFoldDB" id="A0A9P7B7A0"/>
<evidence type="ECO:0000259" key="5">
    <source>
        <dbReference type="PROSITE" id="PS51792"/>
    </source>
</evidence>
<dbReference type="InterPro" id="IPR004910">
    <property type="entry name" value="Yippee/Mis18/Cereblon"/>
</dbReference>
<evidence type="ECO:0000313" key="6">
    <source>
        <dbReference type="EMBL" id="KAG0662236.1"/>
    </source>
</evidence>
<dbReference type="Pfam" id="PF03226">
    <property type="entry name" value="Yippee-Mis18"/>
    <property type="match status" value="1"/>
</dbReference>
<dbReference type="OrthoDB" id="6407410at2759"/>
<keyword evidence="3" id="KW-0862">Zinc</keyword>
<keyword evidence="2" id="KW-0479">Metal-binding</keyword>
<feature type="domain" description="Yippee" evidence="5">
    <location>
        <begin position="19"/>
        <end position="124"/>
    </location>
</feature>
<comment type="similarity">
    <text evidence="1 4">Belongs to the yippee family.</text>
</comment>
<organism evidence="6 7">
    <name type="scientific">Rhodotorula mucilaginosa</name>
    <name type="common">Yeast</name>
    <name type="synonym">Rhodotorula rubra</name>
    <dbReference type="NCBI Taxonomy" id="5537"/>
    <lineage>
        <taxon>Eukaryota</taxon>
        <taxon>Fungi</taxon>
        <taxon>Dikarya</taxon>
        <taxon>Basidiomycota</taxon>
        <taxon>Pucciniomycotina</taxon>
        <taxon>Microbotryomycetes</taxon>
        <taxon>Sporidiobolales</taxon>
        <taxon>Sporidiobolaceae</taxon>
        <taxon>Rhodotorula</taxon>
    </lineage>
</organism>
<name>A0A9P7B7A0_RHOMI</name>
<dbReference type="Proteomes" id="UP000777482">
    <property type="component" value="Unassembled WGS sequence"/>
</dbReference>
<evidence type="ECO:0000313" key="7">
    <source>
        <dbReference type="Proteomes" id="UP000777482"/>
    </source>
</evidence>
<dbReference type="GO" id="GO:0046872">
    <property type="term" value="F:metal ion binding"/>
    <property type="evidence" value="ECO:0007669"/>
    <property type="project" value="UniProtKB-KW"/>
</dbReference>
<gene>
    <name evidence="6" type="ORF">C6P46_003422</name>
</gene>
<comment type="caution">
    <text evidence="6">The sequence shown here is derived from an EMBL/GenBank/DDBJ whole genome shotgun (WGS) entry which is preliminary data.</text>
</comment>
<dbReference type="EMBL" id="PUHQ01000028">
    <property type="protein sequence ID" value="KAG0662236.1"/>
    <property type="molecule type" value="Genomic_DNA"/>
</dbReference>
<sequence>MGLKHREYLAVPATSTGGKVLGCKRCRTHLTTSEQIESKASSLLFGNNFNGQHGRAYLFTNVVNVALGPPEDRPMTTGLHTVRDVMCSKCGETLGWKYDRAYEATQKYKEGKFILERAMWTDVQ</sequence>
<dbReference type="PROSITE" id="PS51792">
    <property type="entry name" value="YIPPEE"/>
    <property type="match status" value="1"/>
</dbReference>
<evidence type="ECO:0000256" key="3">
    <source>
        <dbReference type="ARBA" id="ARBA00022833"/>
    </source>
</evidence>
<evidence type="ECO:0000256" key="4">
    <source>
        <dbReference type="RuleBase" id="RU110713"/>
    </source>
</evidence>
<dbReference type="Gene3D" id="2.170.150.20">
    <property type="entry name" value="Peptide methionine sulfoxide reductase"/>
    <property type="match status" value="1"/>
</dbReference>
<dbReference type="InterPro" id="IPR039058">
    <property type="entry name" value="Yippee_fam"/>
</dbReference>
<accession>A0A9P7B7A0</accession>
<proteinExistence type="inferred from homology"/>
<evidence type="ECO:0000256" key="1">
    <source>
        <dbReference type="ARBA" id="ARBA00005613"/>
    </source>
</evidence>
<keyword evidence="7" id="KW-1185">Reference proteome</keyword>
<protein>
    <recommendedName>
        <fullName evidence="4">Protein yippee-like</fullName>
    </recommendedName>
</protein>
<evidence type="ECO:0000256" key="2">
    <source>
        <dbReference type="ARBA" id="ARBA00022723"/>
    </source>
</evidence>
<dbReference type="PANTHER" id="PTHR13848">
    <property type="entry name" value="PROTEIN YIPPEE-LIKE CG15309-RELATED"/>
    <property type="match status" value="1"/>
</dbReference>